<feature type="binding site" evidence="5">
    <location>
        <position position="117"/>
    </location>
    <ligand>
        <name>substrate</name>
    </ligand>
</feature>
<dbReference type="FunFam" id="3.20.20.100:FF:000015">
    <property type="entry name" value="Oxidoreductase, aldo/keto reductase family"/>
    <property type="match status" value="1"/>
</dbReference>
<evidence type="ECO:0000313" key="9">
    <source>
        <dbReference type="Proteomes" id="UP000199462"/>
    </source>
</evidence>
<reference evidence="9" key="1">
    <citation type="submission" date="2016-10" db="EMBL/GenBank/DDBJ databases">
        <authorList>
            <person name="Varghese N."/>
            <person name="Submissions S."/>
        </authorList>
    </citation>
    <scope>NUCLEOTIDE SEQUENCE [LARGE SCALE GENOMIC DNA]</scope>
    <source>
        <strain evidence="9">DSM 19891</strain>
    </source>
</reference>
<evidence type="ECO:0000256" key="6">
    <source>
        <dbReference type="PIRSR" id="PIRSR000097-3"/>
    </source>
</evidence>
<sequence>MSEQHTISDIKGSFELRNGVKMPYLGLGTYQSDNDQEVVDAVKSALQLGYRHIDTAAAYKNEEGVGQGIRESGIDRSEIFLVTKVWNADQGYDETLKAFDASLNRLGVDYLDLYLIHWPVAGKYKETWRALEHLYAQKKIRAIGVSNFLKHHLEDLMSECKVVPMVNQMEFHPYLVQQDLIDFCTSNGIQYESWSPFMQGKVFELDICADLAKKHNKSVAQIILRYNLQKGIVAIPKSVHAKRIASNADIFDFELSIADITFLDGLETGERSGPDPDNFNF</sequence>
<proteinExistence type="inferred from homology"/>
<dbReference type="GO" id="GO:0016616">
    <property type="term" value="F:oxidoreductase activity, acting on the CH-OH group of donors, NAD or NADP as acceptor"/>
    <property type="evidence" value="ECO:0007669"/>
    <property type="project" value="UniProtKB-ARBA"/>
</dbReference>
<feature type="active site" description="Proton donor" evidence="4">
    <location>
        <position position="59"/>
    </location>
</feature>
<dbReference type="InterPro" id="IPR044500">
    <property type="entry name" value="AKR5G"/>
</dbReference>
<evidence type="ECO:0000259" key="7">
    <source>
        <dbReference type="Pfam" id="PF00248"/>
    </source>
</evidence>
<dbReference type="EMBL" id="FOYX01000001">
    <property type="protein sequence ID" value="SFR58651.1"/>
    <property type="molecule type" value="Genomic_DNA"/>
</dbReference>
<dbReference type="PROSITE" id="PS00063">
    <property type="entry name" value="ALDOKETO_REDUCTASE_3"/>
    <property type="match status" value="1"/>
</dbReference>
<evidence type="ECO:0000256" key="1">
    <source>
        <dbReference type="ARBA" id="ARBA00007905"/>
    </source>
</evidence>
<dbReference type="PROSITE" id="PS00062">
    <property type="entry name" value="ALDOKETO_REDUCTASE_2"/>
    <property type="match status" value="1"/>
</dbReference>
<dbReference type="Proteomes" id="UP000199462">
    <property type="component" value="Unassembled WGS sequence"/>
</dbReference>
<protein>
    <submittedName>
        <fullName evidence="8">Aldo/keto reductase</fullName>
    </submittedName>
</protein>
<dbReference type="SUPFAM" id="SSF51430">
    <property type="entry name" value="NAD(P)-linked oxidoreductase"/>
    <property type="match status" value="1"/>
</dbReference>
<keyword evidence="9" id="KW-1185">Reference proteome</keyword>
<evidence type="ECO:0000256" key="2">
    <source>
        <dbReference type="ARBA" id="ARBA00022857"/>
    </source>
</evidence>
<accession>A0A1I6HW28</accession>
<evidence type="ECO:0000313" key="8">
    <source>
        <dbReference type="EMBL" id="SFR58651.1"/>
    </source>
</evidence>
<dbReference type="Pfam" id="PF00248">
    <property type="entry name" value="Aldo_ket_red"/>
    <property type="match status" value="1"/>
</dbReference>
<dbReference type="PIRSF" id="PIRSF000097">
    <property type="entry name" value="AKR"/>
    <property type="match status" value="1"/>
</dbReference>
<dbReference type="RefSeq" id="WP_091901658.1">
    <property type="nucleotide sequence ID" value="NZ_FOYX01000001.1"/>
</dbReference>
<organism evidence="8 9">
    <name type="scientific">Maribacter stanieri</name>
    <dbReference type="NCBI Taxonomy" id="440514"/>
    <lineage>
        <taxon>Bacteria</taxon>
        <taxon>Pseudomonadati</taxon>
        <taxon>Bacteroidota</taxon>
        <taxon>Flavobacteriia</taxon>
        <taxon>Flavobacteriales</taxon>
        <taxon>Flavobacteriaceae</taxon>
        <taxon>Maribacter</taxon>
    </lineage>
</organism>
<dbReference type="AlphaFoldDB" id="A0A1I6HW28"/>
<gene>
    <name evidence="8" type="ORF">SAMN04488010_0840</name>
</gene>
<dbReference type="InterPro" id="IPR036812">
    <property type="entry name" value="NAD(P)_OxRdtase_dom_sf"/>
</dbReference>
<dbReference type="PROSITE" id="PS00798">
    <property type="entry name" value="ALDOKETO_REDUCTASE_1"/>
    <property type="match status" value="1"/>
</dbReference>
<comment type="similarity">
    <text evidence="1">Belongs to the aldo/keto reductase family.</text>
</comment>
<dbReference type="InterPro" id="IPR018170">
    <property type="entry name" value="Aldo/ket_reductase_CS"/>
</dbReference>
<dbReference type="InterPro" id="IPR020471">
    <property type="entry name" value="AKR"/>
</dbReference>
<dbReference type="Gene3D" id="3.20.20.100">
    <property type="entry name" value="NADP-dependent oxidoreductase domain"/>
    <property type="match status" value="1"/>
</dbReference>
<keyword evidence="3" id="KW-0560">Oxidoreductase</keyword>
<feature type="site" description="Lowers pKa of active site Tyr" evidence="6">
    <location>
        <position position="84"/>
    </location>
</feature>
<dbReference type="PRINTS" id="PR00069">
    <property type="entry name" value="ALDKETRDTASE"/>
</dbReference>
<dbReference type="PANTHER" id="PTHR43827:SF3">
    <property type="entry name" value="NADP-DEPENDENT OXIDOREDUCTASE DOMAIN-CONTAINING PROTEIN"/>
    <property type="match status" value="1"/>
</dbReference>
<keyword evidence="2" id="KW-0521">NADP</keyword>
<feature type="domain" description="NADP-dependent oxidoreductase" evidence="7">
    <location>
        <begin position="25"/>
        <end position="266"/>
    </location>
</feature>
<name>A0A1I6HW28_9FLAO</name>
<dbReference type="PANTHER" id="PTHR43827">
    <property type="entry name" value="2,5-DIKETO-D-GLUCONIC ACID REDUCTASE"/>
    <property type="match status" value="1"/>
</dbReference>
<dbReference type="STRING" id="440514.SAMN04488010_0840"/>
<evidence type="ECO:0000256" key="3">
    <source>
        <dbReference type="ARBA" id="ARBA00023002"/>
    </source>
</evidence>
<evidence type="ECO:0000256" key="5">
    <source>
        <dbReference type="PIRSR" id="PIRSR000097-2"/>
    </source>
</evidence>
<dbReference type="CDD" id="cd19157">
    <property type="entry name" value="AKR_AKR5G1-3"/>
    <property type="match status" value="1"/>
</dbReference>
<evidence type="ECO:0000256" key="4">
    <source>
        <dbReference type="PIRSR" id="PIRSR000097-1"/>
    </source>
</evidence>
<dbReference type="InterPro" id="IPR023210">
    <property type="entry name" value="NADP_OxRdtase_dom"/>
</dbReference>